<dbReference type="PANTHER" id="PTHR43133">
    <property type="entry name" value="RNA POLYMERASE ECF-TYPE SIGMA FACTO"/>
    <property type="match status" value="1"/>
</dbReference>
<protein>
    <submittedName>
        <fullName evidence="9">Sigma-70 family RNA polymerase sigma factor</fullName>
    </submittedName>
</protein>
<dbReference type="InterPro" id="IPR014550">
    <property type="entry name" value="UCP028704_OpgC"/>
</dbReference>
<evidence type="ECO:0000256" key="4">
    <source>
        <dbReference type="ARBA" id="ARBA00023125"/>
    </source>
</evidence>
<evidence type="ECO:0000256" key="6">
    <source>
        <dbReference type="SAM" id="MobiDB-lite"/>
    </source>
</evidence>
<evidence type="ECO:0000313" key="9">
    <source>
        <dbReference type="EMBL" id="MBR0679393.1"/>
    </source>
</evidence>
<dbReference type="Gene3D" id="1.10.10.10">
    <property type="entry name" value="Winged helix-like DNA-binding domain superfamily/Winged helix DNA-binding domain"/>
    <property type="match status" value="1"/>
</dbReference>
<dbReference type="NCBIfam" id="TIGR02937">
    <property type="entry name" value="sigma70-ECF"/>
    <property type="match status" value="1"/>
</dbReference>
<dbReference type="InterPro" id="IPR013324">
    <property type="entry name" value="RNA_pol_sigma_r3/r4-like"/>
</dbReference>
<accession>A0A9X9X6Q7</accession>
<feature type="region of interest" description="Disordered" evidence="6">
    <location>
        <begin position="345"/>
        <end position="369"/>
    </location>
</feature>
<reference evidence="9" key="1">
    <citation type="submission" date="2020-01" db="EMBL/GenBank/DDBJ databases">
        <authorList>
            <person name="Rat A."/>
        </authorList>
    </citation>
    <scope>NUCLEOTIDE SEQUENCE</scope>
    <source>
        <strain evidence="9">LMG 31228</strain>
    </source>
</reference>
<keyword evidence="2" id="KW-0805">Transcription regulation</keyword>
<organism evidence="9 10">
    <name type="scientific">Neoroseomonas eburnea</name>
    <dbReference type="NCBI Taxonomy" id="1346889"/>
    <lineage>
        <taxon>Bacteria</taxon>
        <taxon>Pseudomonadati</taxon>
        <taxon>Pseudomonadota</taxon>
        <taxon>Alphaproteobacteria</taxon>
        <taxon>Acetobacterales</taxon>
        <taxon>Acetobacteraceae</taxon>
        <taxon>Neoroseomonas</taxon>
    </lineage>
</organism>
<comment type="caution">
    <text evidence="9">The sequence shown here is derived from an EMBL/GenBank/DDBJ whole genome shotgun (WGS) entry which is preliminary data.</text>
</comment>
<dbReference type="SUPFAM" id="SSF88946">
    <property type="entry name" value="Sigma2 domain of RNA polymerase sigma factors"/>
    <property type="match status" value="1"/>
</dbReference>
<evidence type="ECO:0000313" key="10">
    <source>
        <dbReference type="Proteomes" id="UP001138709"/>
    </source>
</evidence>
<dbReference type="InterPro" id="IPR007627">
    <property type="entry name" value="RNA_pol_sigma70_r2"/>
</dbReference>
<dbReference type="InterPro" id="IPR014284">
    <property type="entry name" value="RNA_pol_sigma-70_dom"/>
</dbReference>
<name>A0A9X9X6Q7_9PROT</name>
<dbReference type="GO" id="GO:0016987">
    <property type="term" value="F:sigma factor activity"/>
    <property type="evidence" value="ECO:0007669"/>
    <property type="project" value="UniProtKB-KW"/>
</dbReference>
<sequence>MARPDIPAEHRPRLYRSARDTPLDIVRGWLQVSVFGAHAVGSALGAWGIHAARRLSKASGQFLFLSGFVPGSVHTLKAHRNEVGAAGRDPRQRAGRAWLTHRLLFCMFGALILRARMALPLALETVWKVRHRSAPPPGHPRQYARMGDRVGVRAGDGPGNAPRGAFPNGLLEVDRLQWRMLADAPWTALLLHRPNYHDILPVFVLCMLALPGFLWRVERAGAAAWPTGIRLGSAAEPCRPRMRAQSNGRAVTAAQDGRWEAWMAAAQAGDARAYDLLLRDCLPLLRAIARRRIADRHEAEDAVQDTLLTIHRMLAAYDPARPARPWIAAIAERRCVDRLRRRGRGAGRETPIDDHAETLAAPPGTTGEDRIAGRQLRDAVAELPESQRTALRLAKLEDLPLAEAAARSGLSIGALKVATHRALKTLRRRLGGEE</sequence>
<dbReference type="GO" id="GO:0006352">
    <property type="term" value="P:DNA-templated transcription initiation"/>
    <property type="evidence" value="ECO:0007669"/>
    <property type="project" value="InterPro"/>
</dbReference>
<dbReference type="InterPro" id="IPR039425">
    <property type="entry name" value="RNA_pol_sigma-70-like"/>
</dbReference>
<keyword evidence="3" id="KW-0731">Sigma factor</keyword>
<dbReference type="Proteomes" id="UP001138709">
    <property type="component" value="Unassembled WGS sequence"/>
</dbReference>
<dbReference type="RefSeq" id="WP_211844751.1">
    <property type="nucleotide sequence ID" value="NZ_JAAEDL010000002.1"/>
</dbReference>
<keyword evidence="4" id="KW-0238">DNA-binding</keyword>
<dbReference type="CDD" id="cd06171">
    <property type="entry name" value="Sigma70_r4"/>
    <property type="match status" value="1"/>
</dbReference>
<dbReference type="EMBL" id="JAAEDL010000002">
    <property type="protein sequence ID" value="MBR0679393.1"/>
    <property type="molecule type" value="Genomic_DNA"/>
</dbReference>
<dbReference type="Pfam" id="PF08281">
    <property type="entry name" value="Sigma70_r4_2"/>
    <property type="match status" value="1"/>
</dbReference>
<feature type="domain" description="RNA polymerase sigma-70 region 2" evidence="7">
    <location>
        <begin position="278"/>
        <end position="344"/>
    </location>
</feature>
<evidence type="ECO:0000259" key="8">
    <source>
        <dbReference type="Pfam" id="PF08281"/>
    </source>
</evidence>
<feature type="domain" description="RNA polymerase sigma factor 70 region 4 type 2" evidence="8">
    <location>
        <begin position="374"/>
        <end position="426"/>
    </location>
</feature>
<proteinExistence type="inferred from homology"/>
<evidence type="ECO:0000256" key="1">
    <source>
        <dbReference type="ARBA" id="ARBA00010641"/>
    </source>
</evidence>
<dbReference type="Pfam" id="PF04542">
    <property type="entry name" value="Sigma70_r2"/>
    <property type="match status" value="1"/>
</dbReference>
<keyword evidence="10" id="KW-1185">Reference proteome</keyword>
<dbReference type="InterPro" id="IPR013325">
    <property type="entry name" value="RNA_pol_sigma_r2"/>
</dbReference>
<dbReference type="PANTHER" id="PTHR43133:SF58">
    <property type="entry name" value="ECF RNA POLYMERASE SIGMA FACTOR SIGD"/>
    <property type="match status" value="1"/>
</dbReference>
<evidence type="ECO:0000256" key="3">
    <source>
        <dbReference type="ARBA" id="ARBA00023082"/>
    </source>
</evidence>
<dbReference type="InterPro" id="IPR013249">
    <property type="entry name" value="RNA_pol_sigma70_r4_t2"/>
</dbReference>
<evidence type="ECO:0000256" key="5">
    <source>
        <dbReference type="ARBA" id="ARBA00023163"/>
    </source>
</evidence>
<gene>
    <name evidence="9" type="ORF">GXW74_02750</name>
</gene>
<evidence type="ECO:0000256" key="2">
    <source>
        <dbReference type="ARBA" id="ARBA00023015"/>
    </source>
</evidence>
<dbReference type="Pfam" id="PF10129">
    <property type="entry name" value="OpgC_C"/>
    <property type="match status" value="1"/>
</dbReference>
<dbReference type="GO" id="GO:0003677">
    <property type="term" value="F:DNA binding"/>
    <property type="evidence" value="ECO:0007669"/>
    <property type="project" value="UniProtKB-KW"/>
</dbReference>
<reference evidence="9" key="2">
    <citation type="journal article" date="2021" name="Syst. Appl. Microbiol.">
        <title>Roseomonas hellenica sp. nov., isolated from roots of wild-growing Alkanna tinctoria.</title>
        <authorList>
            <person name="Rat A."/>
            <person name="Naranjo H.D."/>
            <person name="Lebbe L."/>
            <person name="Cnockaert M."/>
            <person name="Krigas N."/>
            <person name="Grigoriadou K."/>
            <person name="Maloupa E."/>
            <person name="Willems A."/>
        </authorList>
    </citation>
    <scope>NUCLEOTIDE SEQUENCE</scope>
    <source>
        <strain evidence="9">LMG 31228</strain>
    </source>
</reference>
<dbReference type="AlphaFoldDB" id="A0A9X9X6Q7"/>
<dbReference type="SUPFAM" id="SSF88659">
    <property type="entry name" value="Sigma3 and sigma4 domains of RNA polymerase sigma factors"/>
    <property type="match status" value="1"/>
</dbReference>
<comment type="similarity">
    <text evidence="1">Belongs to the sigma-70 factor family. ECF subfamily.</text>
</comment>
<keyword evidence="5" id="KW-0804">Transcription</keyword>
<feature type="compositionally biased region" description="Basic and acidic residues" evidence="6">
    <location>
        <begin position="346"/>
        <end position="357"/>
    </location>
</feature>
<evidence type="ECO:0000259" key="7">
    <source>
        <dbReference type="Pfam" id="PF04542"/>
    </source>
</evidence>
<dbReference type="InterPro" id="IPR036388">
    <property type="entry name" value="WH-like_DNA-bd_sf"/>
</dbReference>
<dbReference type="Gene3D" id="1.10.1740.10">
    <property type="match status" value="1"/>
</dbReference>